<gene>
    <name evidence="3" type="ORF">MUK42_03612</name>
</gene>
<dbReference type="PANTHER" id="PTHR31071:SF2">
    <property type="entry name" value="ACTIN CYTOSKELETON-REGULATORY COMPLEX PAN-LIKE PROTEIN"/>
    <property type="match status" value="1"/>
</dbReference>
<sequence>MDRFDESHVNIDSASERVPCGGTCSRNRKDSFGRDLVPRIAHDRSCWGANHSIPPPTSVAATHLPGILFSKTLAPPPDSDPRAATKLHPRGRIRNPPFPGAGAEARLRKGGPPSGGRRSGPTTPFLRWKFNEAPLPKPSRKAENASSSEPPPSLPGVSARKLAAGIWHLQPLDAGSGVRGGGGEGRRTPPCLEIGMDLVESSHFDGTRVKNQPIHGYREVQLLCNPLSTDLHTNKNKKNDFASPVSVLSPKYGNIHRFAGFPSAAMEKATKWDPGSSMTTEEAYRFYNHLMVVEDQDVNSVSIVSSLRTELEKTHARISELETEQRSAKKKLDQFLKSLADEKASWQSREHEKVRAIIEAMKADLDRERKRRQRTQIVHTKLVNELAETKLAAKQLLQDYEKECKARELVEEVCDELTKEIGEDKAEIESLKMEALNIQEEVEEEKRMLQMAEVWREERVQMKLIDAKLTLEEKYLQLRDLKVELEAFLAARMDADMDVALTREAELLTEKASSVTVEEIKEFSYQPPPASEDIYAVFEEPQPRQETNERNIQLCCDHSPRSHASKVNTASPETDVFLGHPMKQHDLIDSDDDVEYDSDWETVSHAEEQGSGNTHDVSEPSVNGYCQESNAAVSIADWEENGNNRLNNKIITDCSTNAMSRKKVSSIRRLWRSSTHDIIEDLKRTPDEVKPGSLSDGRISNGTQASTNGEEYQKVSVEHTNGRLSNGMISIGTLSPDLGFGEVGLSPGSVTQWSSADSLNLHTTRGMKGCIEWPQVNQKYSLKAQLMEARMESRKIQLRHGTREERSCYAFAAKDQEANRRASSLFQGESFRRKFKLCAARSPPTVLETEAETGDQRHLL</sequence>
<feature type="region of interest" description="Disordered" evidence="2">
    <location>
        <begin position="70"/>
        <end position="158"/>
    </location>
</feature>
<feature type="region of interest" description="Disordered" evidence="2">
    <location>
        <begin position="686"/>
        <end position="712"/>
    </location>
</feature>
<evidence type="ECO:0000313" key="3">
    <source>
        <dbReference type="EMBL" id="URE29937.1"/>
    </source>
</evidence>
<name>A0A9E7HH77_9LILI</name>
<dbReference type="OrthoDB" id="774509at2759"/>
<accession>A0A9E7HH77</accession>
<dbReference type="PANTHER" id="PTHR31071">
    <property type="entry name" value="GB|AAF24581.1"/>
    <property type="match status" value="1"/>
</dbReference>
<evidence type="ECO:0000313" key="4">
    <source>
        <dbReference type="Proteomes" id="UP001055439"/>
    </source>
</evidence>
<keyword evidence="1" id="KW-0175">Coiled coil</keyword>
<dbReference type="EMBL" id="CP097510">
    <property type="protein sequence ID" value="URE29937.1"/>
    <property type="molecule type" value="Genomic_DNA"/>
</dbReference>
<keyword evidence="4" id="KW-1185">Reference proteome</keyword>
<dbReference type="InterPro" id="IPR043424">
    <property type="entry name" value="BLT-like"/>
</dbReference>
<feature type="coiled-coil region" evidence="1">
    <location>
        <begin position="304"/>
        <end position="448"/>
    </location>
</feature>
<evidence type="ECO:0000256" key="2">
    <source>
        <dbReference type="SAM" id="MobiDB-lite"/>
    </source>
</evidence>
<organism evidence="3 4">
    <name type="scientific">Musa troglodytarum</name>
    <name type="common">fe'i banana</name>
    <dbReference type="NCBI Taxonomy" id="320322"/>
    <lineage>
        <taxon>Eukaryota</taxon>
        <taxon>Viridiplantae</taxon>
        <taxon>Streptophyta</taxon>
        <taxon>Embryophyta</taxon>
        <taxon>Tracheophyta</taxon>
        <taxon>Spermatophyta</taxon>
        <taxon>Magnoliopsida</taxon>
        <taxon>Liliopsida</taxon>
        <taxon>Zingiberales</taxon>
        <taxon>Musaceae</taxon>
        <taxon>Musa</taxon>
    </lineage>
</organism>
<reference evidence="3" key="1">
    <citation type="submission" date="2022-05" db="EMBL/GenBank/DDBJ databases">
        <title>The Musa troglodytarum L. genome provides insights into the mechanism of non-climacteric behaviour and enrichment of carotenoids.</title>
        <authorList>
            <person name="Wang J."/>
        </authorList>
    </citation>
    <scope>NUCLEOTIDE SEQUENCE</scope>
    <source>
        <tissue evidence="3">Leaf</tissue>
    </source>
</reference>
<proteinExistence type="predicted"/>
<dbReference type="AlphaFoldDB" id="A0A9E7HH77"/>
<protein>
    <submittedName>
        <fullName evidence="3">Uncharacterized protein</fullName>
    </submittedName>
</protein>
<feature type="compositionally biased region" description="Polar residues" evidence="2">
    <location>
        <begin position="698"/>
        <end position="710"/>
    </location>
</feature>
<dbReference type="Proteomes" id="UP001055439">
    <property type="component" value="Chromosome 8"/>
</dbReference>
<evidence type="ECO:0000256" key="1">
    <source>
        <dbReference type="SAM" id="Coils"/>
    </source>
</evidence>